<accession>A0A8S1R5H7</accession>
<gene>
    <name evidence="2" type="ORF">PSON_ATCC_30995.1.T1390125</name>
</gene>
<feature type="region of interest" description="Disordered" evidence="1">
    <location>
        <begin position="13"/>
        <end position="52"/>
    </location>
</feature>
<evidence type="ECO:0000256" key="1">
    <source>
        <dbReference type="SAM" id="MobiDB-lite"/>
    </source>
</evidence>
<keyword evidence="3" id="KW-1185">Reference proteome</keyword>
<sequence length="102" mass="11452">MSTSAQLMAVMSEKLLKTQGDSDSVIPDSDQEEKLQSPYQKGTPKSSIKPAKRLRFSGKNQVCYFQQGTKKEMSPSITRNTSISTHSILKNKESPILFRENK</sequence>
<name>A0A8S1R5H7_9CILI</name>
<reference evidence="2" key="1">
    <citation type="submission" date="2021-01" db="EMBL/GenBank/DDBJ databases">
        <authorList>
            <consortium name="Genoscope - CEA"/>
            <person name="William W."/>
        </authorList>
    </citation>
    <scope>NUCLEOTIDE SEQUENCE</scope>
</reference>
<dbReference type="OrthoDB" id="289679at2759"/>
<evidence type="ECO:0000313" key="2">
    <source>
        <dbReference type="EMBL" id="CAD8122613.1"/>
    </source>
</evidence>
<evidence type="ECO:0000313" key="3">
    <source>
        <dbReference type="Proteomes" id="UP000692954"/>
    </source>
</evidence>
<protein>
    <submittedName>
        <fullName evidence="2">Uncharacterized protein</fullName>
    </submittedName>
</protein>
<dbReference type="AlphaFoldDB" id="A0A8S1R5H7"/>
<feature type="compositionally biased region" description="Polar residues" evidence="1">
    <location>
        <begin position="37"/>
        <end position="46"/>
    </location>
</feature>
<proteinExistence type="predicted"/>
<dbReference type="EMBL" id="CAJJDN010000139">
    <property type="protein sequence ID" value="CAD8122613.1"/>
    <property type="molecule type" value="Genomic_DNA"/>
</dbReference>
<comment type="caution">
    <text evidence="2">The sequence shown here is derived from an EMBL/GenBank/DDBJ whole genome shotgun (WGS) entry which is preliminary data.</text>
</comment>
<dbReference type="Proteomes" id="UP000692954">
    <property type="component" value="Unassembled WGS sequence"/>
</dbReference>
<organism evidence="2 3">
    <name type="scientific">Paramecium sonneborni</name>
    <dbReference type="NCBI Taxonomy" id="65129"/>
    <lineage>
        <taxon>Eukaryota</taxon>
        <taxon>Sar</taxon>
        <taxon>Alveolata</taxon>
        <taxon>Ciliophora</taxon>
        <taxon>Intramacronucleata</taxon>
        <taxon>Oligohymenophorea</taxon>
        <taxon>Peniculida</taxon>
        <taxon>Parameciidae</taxon>
        <taxon>Paramecium</taxon>
    </lineage>
</organism>